<dbReference type="PANTHER" id="PTHR22749">
    <property type="entry name" value="RIBOFLAVIN KINASE/FMN ADENYLYLTRANSFERASE"/>
    <property type="match status" value="1"/>
</dbReference>
<dbReference type="FunFam" id="2.40.30.30:FF:000003">
    <property type="entry name" value="Riboflavin biosynthesis protein"/>
    <property type="match status" value="1"/>
</dbReference>
<dbReference type="InterPro" id="IPR023468">
    <property type="entry name" value="Riboflavin_kinase"/>
</dbReference>
<dbReference type="GO" id="GO:0006747">
    <property type="term" value="P:FAD biosynthetic process"/>
    <property type="evidence" value="ECO:0007669"/>
    <property type="project" value="UniProtKB-UniRule"/>
</dbReference>
<dbReference type="RefSeq" id="WP_111061417.1">
    <property type="nucleotide sequence ID" value="NZ_JBHUCU010000007.1"/>
</dbReference>
<dbReference type="SUPFAM" id="SSF52374">
    <property type="entry name" value="Nucleotidylyl transferase"/>
    <property type="match status" value="1"/>
</dbReference>
<dbReference type="InterPro" id="IPR023465">
    <property type="entry name" value="Riboflavin_kinase_dom_sf"/>
</dbReference>
<evidence type="ECO:0000259" key="16">
    <source>
        <dbReference type="SMART" id="SM00904"/>
    </source>
</evidence>
<dbReference type="Pfam" id="PF01687">
    <property type="entry name" value="Flavokinase"/>
    <property type="match status" value="1"/>
</dbReference>
<evidence type="ECO:0000256" key="8">
    <source>
        <dbReference type="ARBA" id="ARBA00022741"/>
    </source>
</evidence>
<dbReference type="PIRSF" id="PIRSF004491">
    <property type="entry name" value="FAD_Synth"/>
    <property type="match status" value="1"/>
</dbReference>
<keyword evidence="5 15" id="KW-0288">FMN</keyword>
<evidence type="ECO:0000256" key="13">
    <source>
        <dbReference type="ARBA" id="ARBA00047880"/>
    </source>
</evidence>
<evidence type="ECO:0000313" key="17">
    <source>
        <dbReference type="EMBL" id="PZE18517.1"/>
    </source>
</evidence>
<dbReference type="SUPFAM" id="SSF82114">
    <property type="entry name" value="Riboflavin kinase-like"/>
    <property type="match status" value="1"/>
</dbReference>
<evidence type="ECO:0000256" key="2">
    <source>
        <dbReference type="ARBA" id="ARBA00004726"/>
    </source>
</evidence>
<gene>
    <name evidence="17" type="ORF">DNU06_01405</name>
</gene>
<proteinExistence type="inferred from homology"/>
<dbReference type="EC" id="2.7.1.26" evidence="15"/>
<evidence type="ECO:0000256" key="7">
    <source>
        <dbReference type="ARBA" id="ARBA00022695"/>
    </source>
</evidence>
<accession>A0A2W1N2J0</accession>
<dbReference type="GO" id="GO:0009398">
    <property type="term" value="P:FMN biosynthetic process"/>
    <property type="evidence" value="ECO:0007669"/>
    <property type="project" value="UniProtKB-UniRule"/>
</dbReference>
<sequence length="313" mass="35163">MNIYTDLSEFPSLKNPVVTIGTFDGVHLGHQEIITYLKAKAQAVDGTSVVFTFHPHPRVILRPNDHGLKLIQTIEERVEKLALLGVDHLVIFPFSIPFSKLSAEEFVRTILIDRIKMHSLVIGYDHHFGKNREGSLAALKKLSPIYNFNIYEVGPFQVEGLNISSTKIRNAIDTGAIEKVNKFLGEAFQLRGKVVHGDKIGQGIGFPTANIELGSSLKLVPSNGVYAVKIKLGTEYYTGMLNIGNRPTIKAHGEKRIEVHIFDFNQNIYGDDIVVYFVSFVRDEINFESRDALVVQLKKDEKNCRNIFARITL</sequence>
<keyword evidence="12" id="KW-0511">Multifunctional enzyme</keyword>
<evidence type="ECO:0000256" key="5">
    <source>
        <dbReference type="ARBA" id="ARBA00022643"/>
    </source>
</evidence>
<keyword evidence="6 15" id="KW-0808">Transferase</keyword>
<dbReference type="UniPathway" id="UPA00276">
    <property type="reaction ID" value="UER00406"/>
</dbReference>
<keyword evidence="7 15" id="KW-0548">Nucleotidyltransferase</keyword>
<dbReference type="PANTHER" id="PTHR22749:SF6">
    <property type="entry name" value="RIBOFLAVIN KINASE"/>
    <property type="match status" value="1"/>
</dbReference>
<comment type="pathway">
    <text evidence="2 15">Cofactor biosynthesis; FAD biosynthesis; FAD from FMN: step 1/1.</text>
</comment>
<dbReference type="Gene3D" id="3.40.50.620">
    <property type="entry name" value="HUPs"/>
    <property type="match status" value="1"/>
</dbReference>
<dbReference type="OrthoDB" id="9803667at2"/>
<dbReference type="Pfam" id="PF06574">
    <property type="entry name" value="FAD_syn"/>
    <property type="match status" value="1"/>
</dbReference>
<keyword evidence="18" id="KW-1185">Reference proteome</keyword>
<dbReference type="EC" id="2.7.7.2" evidence="15"/>
<name>A0A2W1N2J0_9FLAO</name>
<comment type="caution">
    <text evidence="17">The sequence shown here is derived from an EMBL/GenBank/DDBJ whole genome shotgun (WGS) entry which is preliminary data.</text>
</comment>
<comment type="similarity">
    <text evidence="15">Belongs to the ribF family.</text>
</comment>
<evidence type="ECO:0000256" key="10">
    <source>
        <dbReference type="ARBA" id="ARBA00022827"/>
    </source>
</evidence>
<evidence type="ECO:0000256" key="3">
    <source>
        <dbReference type="ARBA" id="ARBA00005201"/>
    </source>
</evidence>
<protein>
    <recommendedName>
        <fullName evidence="15">Riboflavin biosynthesis protein</fullName>
    </recommendedName>
    <domain>
        <recommendedName>
            <fullName evidence="15">Riboflavin kinase</fullName>
            <ecNumber evidence="15">2.7.1.26</ecNumber>
        </recommendedName>
        <alternativeName>
            <fullName evidence="15">Flavokinase</fullName>
        </alternativeName>
    </domain>
    <domain>
        <recommendedName>
            <fullName evidence="15">FMN adenylyltransferase</fullName>
            <ecNumber evidence="15">2.7.7.2</ecNumber>
        </recommendedName>
        <alternativeName>
            <fullName evidence="15">FAD pyrophosphorylase</fullName>
        </alternativeName>
        <alternativeName>
            <fullName evidence="15">FAD synthase</fullName>
        </alternativeName>
    </domain>
</protein>
<dbReference type="NCBIfam" id="TIGR00083">
    <property type="entry name" value="ribF"/>
    <property type="match status" value="1"/>
</dbReference>
<keyword evidence="8 15" id="KW-0547">Nucleotide-binding</keyword>
<dbReference type="GO" id="GO:0003919">
    <property type="term" value="F:FMN adenylyltransferase activity"/>
    <property type="evidence" value="ECO:0007669"/>
    <property type="project" value="UniProtKB-UniRule"/>
</dbReference>
<comment type="catalytic activity">
    <reaction evidence="13 15">
        <text>riboflavin + ATP = FMN + ADP + H(+)</text>
        <dbReference type="Rhea" id="RHEA:14357"/>
        <dbReference type="ChEBI" id="CHEBI:15378"/>
        <dbReference type="ChEBI" id="CHEBI:30616"/>
        <dbReference type="ChEBI" id="CHEBI:57986"/>
        <dbReference type="ChEBI" id="CHEBI:58210"/>
        <dbReference type="ChEBI" id="CHEBI:456216"/>
        <dbReference type="EC" id="2.7.1.26"/>
    </reaction>
</comment>
<dbReference type="GO" id="GO:0005524">
    <property type="term" value="F:ATP binding"/>
    <property type="evidence" value="ECO:0007669"/>
    <property type="project" value="UniProtKB-UniRule"/>
</dbReference>
<keyword evidence="4 15" id="KW-0285">Flavoprotein</keyword>
<comment type="catalytic activity">
    <reaction evidence="14 15">
        <text>FMN + ATP + H(+) = FAD + diphosphate</text>
        <dbReference type="Rhea" id="RHEA:17237"/>
        <dbReference type="ChEBI" id="CHEBI:15378"/>
        <dbReference type="ChEBI" id="CHEBI:30616"/>
        <dbReference type="ChEBI" id="CHEBI:33019"/>
        <dbReference type="ChEBI" id="CHEBI:57692"/>
        <dbReference type="ChEBI" id="CHEBI:58210"/>
        <dbReference type="EC" id="2.7.7.2"/>
    </reaction>
</comment>
<dbReference type="UniPathway" id="UPA00277">
    <property type="reaction ID" value="UER00407"/>
</dbReference>
<dbReference type="Proteomes" id="UP000249248">
    <property type="component" value="Unassembled WGS sequence"/>
</dbReference>
<evidence type="ECO:0000256" key="1">
    <source>
        <dbReference type="ARBA" id="ARBA00002121"/>
    </source>
</evidence>
<evidence type="ECO:0000256" key="15">
    <source>
        <dbReference type="PIRNR" id="PIRNR004491"/>
    </source>
</evidence>
<dbReference type="CDD" id="cd02064">
    <property type="entry name" value="FAD_synthetase_N"/>
    <property type="match status" value="1"/>
</dbReference>
<dbReference type="AlphaFoldDB" id="A0A2W1N2J0"/>
<dbReference type="NCBIfam" id="NF004160">
    <property type="entry name" value="PRK05627.1-3"/>
    <property type="match status" value="1"/>
</dbReference>
<reference evidence="17 18" key="1">
    <citation type="submission" date="2018-06" db="EMBL/GenBank/DDBJ databases">
        <title>The draft genome sequence of Crocinitomix sp. SM1701.</title>
        <authorList>
            <person name="Zhang X."/>
        </authorList>
    </citation>
    <scope>NUCLEOTIDE SEQUENCE [LARGE SCALE GENOMIC DNA]</scope>
    <source>
        <strain evidence="17 18">SM1701</strain>
    </source>
</reference>
<dbReference type="EMBL" id="QKSB01000001">
    <property type="protein sequence ID" value="PZE18517.1"/>
    <property type="molecule type" value="Genomic_DNA"/>
</dbReference>
<dbReference type="InterPro" id="IPR015864">
    <property type="entry name" value="FAD_synthase"/>
</dbReference>
<dbReference type="Gene3D" id="2.40.30.30">
    <property type="entry name" value="Riboflavin kinase-like"/>
    <property type="match status" value="1"/>
</dbReference>
<evidence type="ECO:0000256" key="9">
    <source>
        <dbReference type="ARBA" id="ARBA00022777"/>
    </source>
</evidence>
<evidence type="ECO:0000256" key="6">
    <source>
        <dbReference type="ARBA" id="ARBA00022679"/>
    </source>
</evidence>
<comment type="pathway">
    <text evidence="3 15">Cofactor biosynthesis; FMN biosynthesis; FMN from riboflavin (ATP route): step 1/1.</text>
</comment>
<dbReference type="NCBIfam" id="NF004162">
    <property type="entry name" value="PRK05627.1-5"/>
    <property type="match status" value="1"/>
</dbReference>
<evidence type="ECO:0000256" key="11">
    <source>
        <dbReference type="ARBA" id="ARBA00022840"/>
    </source>
</evidence>
<evidence type="ECO:0000256" key="12">
    <source>
        <dbReference type="ARBA" id="ARBA00023268"/>
    </source>
</evidence>
<evidence type="ECO:0000256" key="4">
    <source>
        <dbReference type="ARBA" id="ARBA00022630"/>
    </source>
</evidence>
<dbReference type="InterPro" id="IPR015865">
    <property type="entry name" value="Riboflavin_kinase_bac/euk"/>
</dbReference>
<dbReference type="FunFam" id="3.40.50.620:FF:000021">
    <property type="entry name" value="Riboflavin biosynthesis protein"/>
    <property type="match status" value="1"/>
</dbReference>
<dbReference type="SMART" id="SM00904">
    <property type="entry name" value="Flavokinase"/>
    <property type="match status" value="1"/>
</dbReference>
<keyword evidence="9 15" id="KW-0418">Kinase</keyword>
<evidence type="ECO:0000313" key="18">
    <source>
        <dbReference type="Proteomes" id="UP000249248"/>
    </source>
</evidence>
<evidence type="ECO:0000256" key="14">
    <source>
        <dbReference type="ARBA" id="ARBA00049494"/>
    </source>
</evidence>
<comment type="function">
    <text evidence="1">Catalyzes the phosphorylation of riboflavin to FMN followed by the adenylation of FMN to FAD.</text>
</comment>
<feature type="domain" description="Riboflavin kinase" evidence="16">
    <location>
        <begin position="183"/>
        <end position="309"/>
    </location>
</feature>
<organism evidence="17 18">
    <name type="scientific">Putridiphycobacter roseus</name>
    <dbReference type="NCBI Taxonomy" id="2219161"/>
    <lineage>
        <taxon>Bacteria</taxon>
        <taxon>Pseudomonadati</taxon>
        <taxon>Bacteroidota</taxon>
        <taxon>Flavobacteriia</taxon>
        <taxon>Flavobacteriales</taxon>
        <taxon>Crocinitomicaceae</taxon>
        <taxon>Putridiphycobacter</taxon>
    </lineage>
</organism>
<dbReference type="InterPro" id="IPR014729">
    <property type="entry name" value="Rossmann-like_a/b/a_fold"/>
</dbReference>
<keyword evidence="10 15" id="KW-0274">FAD</keyword>
<dbReference type="InterPro" id="IPR002606">
    <property type="entry name" value="Riboflavin_kinase_bac"/>
</dbReference>
<dbReference type="GO" id="GO:0008531">
    <property type="term" value="F:riboflavin kinase activity"/>
    <property type="evidence" value="ECO:0007669"/>
    <property type="project" value="UniProtKB-UniRule"/>
</dbReference>
<dbReference type="GO" id="GO:0009231">
    <property type="term" value="P:riboflavin biosynthetic process"/>
    <property type="evidence" value="ECO:0007669"/>
    <property type="project" value="InterPro"/>
</dbReference>
<keyword evidence="11 15" id="KW-0067">ATP-binding</keyword>